<evidence type="ECO:0000313" key="1">
    <source>
        <dbReference type="EMBL" id="CAD8452141.1"/>
    </source>
</evidence>
<evidence type="ECO:0008006" key="2">
    <source>
        <dbReference type="Google" id="ProtNLM"/>
    </source>
</evidence>
<dbReference type="EMBL" id="HBEM01016376">
    <property type="protein sequence ID" value="CAD8452141.1"/>
    <property type="molecule type" value="Transcribed_RNA"/>
</dbReference>
<dbReference type="AlphaFoldDB" id="A0A7S0DE38"/>
<protein>
    <recommendedName>
        <fullName evidence="2">SnoaL-like domain-containing protein</fullName>
    </recommendedName>
</protein>
<dbReference type="Gene3D" id="3.10.450.50">
    <property type="match status" value="1"/>
</dbReference>
<organism evidence="1">
    <name type="scientific">Amorphochlora amoebiformis</name>
    <dbReference type="NCBI Taxonomy" id="1561963"/>
    <lineage>
        <taxon>Eukaryota</taxon>
        <taxon>Sar</taxon>
        <taxon>Rhizaria</taxon>
        <taxon>Cercozoa</taxon>
        <taxon>Chlorarachniophyceae</taxon>
        <taxon>Amorphochlora</taxon>
    </lineage>
</organism>
<dbReference type="InterPro" id="IPR032710">
    <property type="entry name" value="NTF2-like_dom_sf"/>
</dbReference>
<dbReference type="SUPFAM" id="SSF54427">
    <property type="entry name" value="NTF2-like"/>
    <property type="match status" value="1"/>
</dbReference>
<reference evidence="1" key="1">
    <citation type="submission" date="2021-01" db="EMBL/GenBank/DDBJ databases">
        <authorList>
            <person name="Corre E."/>
            <person name="Pelletier E."/>
            <person name="Niang G."/>
            <person name="Scheremetjew M."/>
            <person name="Finn R."/>
            <person name="Kale V."/>
            <person name="Holt S."/>
            <person name="Cochrane G."/>
            <person name="Meng A."/>
            <person name="Brown T."/>
            <person name="Cohen L."/>
        </authorList>
    </citation>
    <scope>NUCLEOTIDE SEQUENCE</scope>
    <source>
        <strain evidence="1">CCMP2058</strain>
    </source>
</reference>
<gene>
    <name evidence="1" type="ORF">LAMO00422_LOCUS11262</name>
</gene>
<sequence length="177" mass="20176">MGSSCSPQAYPLNTMELVEAVEDEITSLHVFFTDWFSGKGQFKDLDNNERNELFDSYMERFHDNMTYVMPGGTIHGKGSLVGMRDTFGSSPDFCIKVENLKVAPVPGSGGRVLSGTYCEYQRGAKNSQRENGRRTTFEMLAGREAGNRKIIWYRLHECWLPEEEVKKYDFSKIESKS</sequence>
<name>A0A7S0DE38_9EUKA</name>
<accession>A0A7S0DE38</accession>
<proteinExistence type="predicted"/>